<dbReference type="Pfam" id="PF02627">
    <property type="entry name" value="CMD"/>
    <property type="match status" value="1"/>
</dbReference>
<proteinExistence type="predicted"/>
<dbReference type="Proteomes" id="UP000019141">
    <property type="component" value="Unassembled WGS sequence"/>
</dbReference>
<dbReference type="InterPro" id="IPR029032">
    <property type="entry name" value="AhpD-like"/>
</dbReference>
<dbReference type="InterPro" id="IPR003779">
    <property type="entry name" value="CMD-like"/>
</dbReference>
<dbReference type="SUPFAM" id="SSF69118">
    <property type="entry name" value="AhpD-like"/>
    <property type="match status" value="1"/>
</dbReference>
<name>W4L5V9_ENTF1</name>
<sequence>MAEQPAWIQQLQQRTPQFAESYLAQRESILQDGAIPAKYKILMTLIVDAITAHPDGCANIANRARAAGASEAEINEAVEVAYLFGGTPALVTAVNAFRTS</sequence>
<dbReference type="EMBL" id="AZHW01001238">
    <property type="protein sequence ID" value="ETW93432.1"/>
    <property type="molecule type" value="Genomic_DNA"/>
</dbReference>
<dbReference type="AlphaFoldDB" id="W4L5V9"/>
<evidence type="ECO:0000313" key="2">
    <source>
        <dbReference type="EMBL" id="ETW93432.1"/>
    </source>
</evidence>
<organism evidence="2 3">
    <name type="scientific">Entotheonella factor</name>
    <dbReference type="NCBI Taxonomy" id="1429438"/>
    <lineage>
        <taxon>Bacteria</taxon>
        <taxon>Pseudomonadati</taxon>
        <taxon>Nitrospinota/Tectimicrobiota group</taxon>
        <taxon>Candidatus Tectimicrobiota</taxon>
        <taxon>Candidatus Entotheonellia</taxon>
        <taxon>Candidatus Entotheonellales</taxon>
        <taxon>Candidatus Entotheonellaceae</taxon>
        <taxon>Candidatus Entotheonella</taxon>
    </lineage>
</organism>
<evidence type="ECO:0000313" key="3">
    <source>
        <dbReference type="Proteomes" id="UP000019141"/>
    </source>
</evidence>
<keyword evidence="3" id="KW-1185">Reference proteome</keyword>
<dbReference type="Gene3D" id="1.20.1290.10">
    <property type="entry name" value="AhpD-like"/>
    <property type="match status" value="1"/>
</dbReference>
<protein>
    <recommendedName>
        <fullName evidence="1">Carboxymuconolactone decarboxylase-like domain-containing protein</fullName>
    </recommendedName>
</protein>
<evidence type="ECO:0000259" key="1">
    <source>
        <dbReference type="Pfam" id="PF02627"/>
    </source>
</evidence>
<accession>W4L5V9</accession>
<reference evidence="2 3" key="1">
    <citation type="journal article" date="2014" name="Nature">
        <title>An environmental bacterial taxon with a large and distinct metabolic repertoire.</title>
        <authorList>
            <person name="Wilson M.C."/>
            <person name="Mori T."/>
            <person name="Ruckert C."/>
            <person name="Uria A.R."/>
            <person name="Helf M.J."/>
            <person name="Takada K."/>
            <person name="Gernert C."/>
            <person name="Steffens U.A."/>
            <person name="Heycke N."/>
            <person name="Schmitt S."/>
            <person name="Rinke C."/>
            <person name="Helfrich E.J."/>
            <person name="Brachmann A.O."/>
            <person name="Gurgui C."/>
            <person name="Wakimoto T."/>
            <person name="Kracht M."/>
            <person name="Crusemann M."/>
            <person name="Hentschel U."/>
            <person name="Abe I."/>
            <person name="Matsunaga S."/>
            <person name="Kalinowski J."/>
            <person name="Takeyama H."/>
            <person name="Piel J."/>
        </authorList>
    </citation>
    <scope>NUCLEOTIDE SEQUENCE [LARGE SCALE GENOMIC DNA]</scope>
    <source>
        <strain evidence="3">TSY1</strain>
    </source>
</reference>
<comment type="caution">
    <text evidence="2">The sequence shown here is derived from an EMBL/GenBank/DDBJ whole genome shotgun (WGS) entry which is preliminary data.</text>
</comment>
<dbReference type="GO" id="GO:0051920">
    <property type="term" value="F:peroxiredoxin activity"/>
    <property type="evidence" value="ECO:0007669"/>
    <property type="project" value="InterPro"/>
</dbReference>
<gene>
    <name evidence="2" type="ORF">ETSY1_39255</name>
</gene>
<dbReference type="PANTHER" id="PTHR33930">
    <property type="entry name" value="ALKYL HYDROPEROXIDE REDUCTASE AHPD"/>
    <property type="match status" value="1"/>
</dbReference>
<dbReference type="HOGENOM" id="CLU_137228_5_1_7"/>
<feature type="domain" description="Carboxymuconolactone decarboxylase-like" evidence="1">
    <location>
        <begin position="16"/>
        <end position="98"/>
    </location>
</feature>
<dbReference type="PANTHER" id="PTHR33930:SF2">
    <property type="entry name" value="BLR3452 PROTEIN"/>
    <property type="match status" value="1"/>
</dbReference>